<evidence type="ECO:0000313" key="4">
    <source>
        <dbReference type="Proteomes" id="UP000018208"/>
    </source>
</evidence>
<feature type="transmembrane region" description="Helical" evidence="1">
    <location>
        <begin position="121"/>
        <end position="141"/>
    </location>
</feature>
<dbReference type="EMBL" id="AUWU02000002">
    <property type="protein sequence ID" value="KAH0575936.1"/>
    <property type="molecule type" value="Genomic_DNA"/>
</dbReference>
<accession>V6LUJ4</accession>
<dbReference type="EMBL" id="KI546041">
    <property type="protein sequence ID" value="EST47376.1"/>
    <property type="molecule type" value="Genomic_DNA"/>
</dbReference>
<reference evidence="3" key="2">
    <citation type="submission" date="2020-12" db="EMBL/GenBank/DDBJ databases">
        <title>New Spironucleus salmonicida genome in near-complete chromosomes.</title>
        <authorList>
            <person name="Xu F."/>
            <person name="Kurt Z."/>
            <person name="Jimenez-Gonzalez A."/>
            <person name="Astvaldsson A."/>
            <person name="Andersson J.O."/>
            <person name="Svard S.G."/>
        </authorList>
    </citation>
    <scope>NUCLEOTIDE SEQUENCE</scope>
    <source>
        <strain evidence="3">ATCC 50377</strain>
    </source>
</reference>
<dbReference type="Proteomes" id="UP000018208">
    <property type="component" value="Unassembled WGS sequence"/>
</dbReference>
<evidence type="ECO:0000256" key="1">
    <source>
        <dbReference type="SAM" id="Phobius"/>
    </source>
</evidence>
<keyword evidence="1 2" id="KW-0812">Transmembrane</keyword>
<dbReference type="VEuPathDB" id="GiardiaDB:SS50377_21472"/>
<dbReference type="AlphaFoldDB" id="V6LUJ4"/>
<feature type="transmembrane region" description="Helical" evidence="1">
    <location>
        <begin position="221"/>
        <end position="238"/>
    </location>
</feature>
<keyword evidence="4" id="KW-1185">Reference proteome</keyword>
<feature type="transmembrane region" description="Helical" evidence="1">
    <location>
        <begin position="333"/>
        <end position="364"/>
    </location>
</feature>
<feature type="transmembrane region" description="Helical" evidence="1">
    <location>
        <begin position="259"/>
        <end position="280"/>
    </location>
</feature>
<sequence length="400" mass="46877">MTSATQYLDGAEGFILICFIGEVLHQFIQKDIIPQQNIPLNITLWSKYVESFYVIAGIRAYLWSQINMVGHMKLFCKKFIHYQITHTLFCVCLYYISYSNYRVNWQNLLILQNYFQSRNDIFDLGAVFAQIFQGYNIIICLSKSYFGKYGVVYQYLTIFSIFLLRIIYITRAIYVNNYYHNPQTFTGQGLQELMAFIIVFRLKHHIQTNQLDQKYLTNTNTIFIDITIFVSVVVLFIVSRAINNIYQEGQIYQQKIMVWLAYILFRPVIITILGILAILIEYSSIIKSFLEQYAFSNLVYRTRMFIMVSTGIFYQLMLYQAKYIKIGPYDQCLSFIVVIGAMTVIQFTSILLFGLMMPIILLLFKVFDDFCEQISNHIILVKANLRTKSIQKELNAAGKQ</sequence>
<proteinExistence type="predicted"/>
<feature type="transmembrane region" description="Helical" evidence="1">
    <location>
        <begin position="300"/>
        <end position="321"/>
    </location>
</feature>
<feature type="transmembrane region" description="Helical" evidence="1">
    <location>
        <begin position="79"/>
        <end position="101"/>
    </location>
</feature>
<protein>
    <submittedName>
        <fullName evidence="2">Transmembrane domain-containing protein</fullName>
    </submittedName>
</protein>
<evidence type="ECO:0000313" key="3">
    <source>
        <dbReference type="EMBL" id="KAH0575936.1"/>
    </source>
</evidence>
<name>V6LUJ4_9EUKA</name>
<evidence type="ECO:0000313" key="2">
    <source>
        <dbReference type="EMBL" id="EST47376.1"/>
    </source>
</evidence>
<feature type="transmembrane region" description="Helical" evidence="1">
    <location>
        <begin position="153"/>
        <end position="174"/>
    </location>
</feature>
<organism evidence="2">
    <name type="scientific">Spironucleus salmonicida</name>
    <dbReference type="NCBI Taxonomy" id="348837"/>
    <lineage>
        <taxon>Eukaryota</taxon>
        <taxon>Metamonada</taxon>
        <taxon>Diplomonadida</taxon>
        <taxon>Hexamitidae</taxon>
        <taxon>Hexamitinae</taxon>
        <taxon>Spironucleus</taxon>
    </lineage>
</organism>
<gene>
    <name evidence="2" type="ORF">SS50377_12550</name>
    <name evidence="3" type="ORF">SS50377_21472</name>
</gene>
<reference evidence="2 3" key="1">
    <citation type="journal article" date="2014" name="PLoS Genet.">
        <title>The Genome of Spironucleus salmonicida Highlights a Fish Pathogen Adapted to Fluctuating Environments.</title>
        <authorList>
            <person name="Xu F."/>
            <person name="Jerlstrom-Hultqvist J."/>
            <person name="Einarsson E."/>
            <person name="Astvaldsson A."/>
            <person name="Svard S.G."/>
            <person name="Andersson J.O."/>
        </authorList>
    </citation>
    <scope>NUCLEOTIDE SEQUENCE</scope>
    <source>
        <strain evidence="3">ATCC 50377</strain>
    </source>
</reference>
<keyword evidence="1" id="KW-1133">Transmembrane helix</keyword>
<keyword evidence="1" id="KW-0472">Membrane</keyword>